<dbReference type="SMART" id="SM00054">
    <property type="entry name" value="EFh"/>
    <property type="match status" value="2"/>
</dbReference>
<evidence type="ECO:0000256" key="2">
    <source>
        <dbReference type="SAM" id="MobiDB-lite"/>
    </source>
</evidence>
<feature type="region of interest" description="Disordered" evidence="2">
    <location>
        <begin position="36"/>
        <end position="119"/>
    </location>
</feature>
<dbReference type="InterPro" id="IPR011992">
    <property type="entry name" value="EF-hand-dom_pair"/>
</dbReference>
<dbReference type="OrthoDB" id="293868at2759"/>
<feature type="domain" description="EF-hand" evidence="3">
    <location>
        <begin position="200"/>
        <end position="235"/>
    </location>
</feature>
<protein>
    <submittedName>
        <fullName evidence="4">Calmodulin-like protein 2</fullName>
    </submittedName>
</protein>
<name>A0A2I0AVK6_9ASPA</name>
<feature type="domain" description="EF-hand" evidence="3">
    <location>
        <begin position="236"/>
        <end position="271"/>
    </location>
</feature>
<dbReference type="InterPro" id="IPR018247">
    <property type="entry name" value="EF_Hand_1_Ca_BS"/>
</dbReference>
<sequence>MGDDGTSEYEKHRIARISENKARIEALGLPHLASAVLGTSSQKVRSLEKRKGKRRVGADDDEDEEYRPSDDDVGDEELEDCDGGSSSDHEEEEEDARPSACSGRKKRDSSSTAKAKESSYARKNLYQSDILDDEATLKEAIALSLGVTTDDHVGVLKKISRSSSANLVDACAQGKRGRAKSQEFAGKKKNKKLNKTRIQLTEDEVVAYFFSFDEAGKGYITPSDLRRIVIAHDFSWTETEIAHMIYSFDSDGDGKLSLEDFQNIVSRCNMMKGSQE</sequence>
<dbReference type="Proteomes" id="UP000236161">
    <property type="component" value="Unassembled WGS sequence"/>
</dbReference>
<dbReference type="InterPro" id="IPR002048">
    <property type="entry name" value="EF_hand_dom"/>
</dbReference>
<proteinExistence type="predicted"/>
<organism evidence="4 5">
    <name type="scientific">Apostasia shenzhenica</name>
    <dbReference type="NCBI Taxonomy" id="1088818"/>
    <lineage>
        <taxon>Eukaryota</taxon>
        <taxon>Viridiplantae</taxon>
        <taxon>Streptophyta</taxon>
        <taxon>Embryophyta</taxon>
        <taxon>Tracheophyta</taxon>
        <taxon>Spermatophyta</taxon>
        <taxon>Magnoliopsida</taxon>
        <taxon>Liliopsida</taxon>
        <taxon>Asparagales</taxon>
        <taxon>Orchidaceae</taxon>
        <taxon>Apostasioideae</taxon>
        <taxon>Apostasia</taxon>
    </lineage>
</organism>
<evidence type="ECO:0000313" key="4">
    <source>
        <dbReference type="EMBL" id="PKA59571.1"/>
    </source>
</evidence>
<dbReference type="CDD" id="cd00051">
    <property type="entry name" value="EFh"/>
    <property type="match status" value="1"/>
</dbReference>
<dbReference type="GO" id="GO:0005509">
    <property type="term" value="F:calcium ion binding"/>
    <property type="evidence" value="ECO:0007669"/>
    <property type="project" value="InterPro"/>
</dbReference>
<dbReference type="PROSITE" id="PS50222">
    <property type="entry name" value="EF_HAND_2"/>
    <property type="match status" value="2"/>
</dbReference>
<dbReference type="SUPFAM" id="SSF47473">
    <property type="entry name" value="EF-hand"/>
    <property type="match status" value="1"/>
</dbReference>
<keyword evidence="5" id="KW-1185">Reference proteome</keyword>
<dbReference type="AlphaFoldDB" id="A0A2I0AVK6"/>
<evidence type="ECO:0000259" key="3">
    <source>
        <dbReference type="PROSITE" id="PS50222"/>
    </source>
</evidence>
<evidence type="ECO:0000256" key="1">
    <source>
        <dbReference type="ARBA" id="ARBA00022837"/>
    </source>
</evidence>
<dbReference type="Gene3D" id="1.10.238.10">
    <property type="entry name" value="EF-hand"/>
    <property type="match status" value="1"/>
</dbReference>
<reference evidence="4 5" key="1">
    <citation type="journal article" date="2017" name="Nature">
        <title>The Apostasia genome and the evolution of orchids.</title>
        <authorList>
            <person name="Zhang G.Q."/>
            <person name="Liu K.W."/>
            <person name="Li Z."/>
            <person name="Lohaus R."/>
            <person name="Hsiao Y.Y."/>
            <person name="Niu S.C."/>
            <person name="Wang J.Y."/>
            <person name="Lin Y.C."/>
            <person name="Xu Q."/>
            <person name="Chen L.J."/>
            <person name="Yoshida K."/>
            <person name="Fujiwara S."/>
            <person name="Wang Z.W."/>
            <person name="Zhang Y.Q."/>
            <person name="Mitsuda N."/>
            <person name="Wang M."/>
            <person name="Liu G.H."/>
            <person name="Pecoraro L."/>
            <person name="Huang H.X."/>
            <person name="Xiao X.J."/>
            <person name="Lin M."/>
            <person name="Wu X.Y."/>
            <person name="Wu W.L."/>
            <person name="Chen Y.Y."/>
            <person name="Chang S.B."/>
            <person name="Sakamoto S."/>
            <person name="Ohme-Takagi M."/>
            <person name="Yagi M."/>
            <person name="Zeng S.J."/>
            <person name="Shen C.Y."/>
            <person name="Yeh C.M."/>
            <person name="Luo Y.B."/>
            <person name="Tsai W.C."/>
            <person name="Van de Peer Y."/>
            <person name="Liu Z.J."/>
        </authorList>
    </citation>
    <scope>NUCLEOTIDE SEQUENCE [LARGE SCALE GENOMIC DNA]</scope>
    <source>
        <strain evidence="5">cv. Shenzhen</strain>
        <tissue evidence="4">Stem</tissue>
    </source>
</reference>
<gene>
    <name evidence="4" type="primary">CML2</name>
    <name evidence="4" type="ORF">AXF42_Ash018038</name>
</gene>
<dbReference type="Pfam" id="PF13499">
    <property type="entry name" value="EF-hand_7"/>
    <property type="match status" value="1"/>
</dbReference>
<dbReference type="PROSITE" id="PS00018">
    <property type="entry name" value="EF_HAND_1"/>
    <property type="match status" value="1"/>
</dbReference>
<feature type="compositionally biased region" description="Acidic residues" evidence="2">
    <location>
        <begin position="59"/>
        <end position="82"/>
    </location>
</feature>
<dbReference type="EMBL" id="KZ451947">
    <property type="protein sequence ID" value="PKA59571.1"/>
    <property type="molecule type" value="Genomic_DNA"/>
</dbReference>
<accession>A0A2I0AVK6</accession>
<keyword evidence="1" id="KW-0106">Calcium</keyword>
<evidence type="ECO:0000313" key="5">
    <source>
        <dbReference type="Proteomes" id="UP000236161"/>
    </source>
</evidence>